<protein>
    <submittedName>
        <fullName evidence="1">Uncharacterized protein</fullName>
    </submittedName>
</protein>
<gene>
    <name evidence="1" type="ORF">SAMN02745775_12342</name>
</gene>
<reference evidence="1 2" key="1">
    <citation type="submission" date="2016-10" db="EMBL/GenBank/DDBJ databases">
        <authorList>
            <person name="de Groot N.N."/>
        </authorList>
    </citation>
    <scope>NUCLEOTIDE SEQUENCE [LARGE SCALE GENOMIC DNA]</scope>
    <source>
        <strain evidence="1 2">DSM 19981</strain>
    </source>
</reference>
<evidence type="ECO:0000313" key="2">
    <source>
        <dbReference type="Proteomes" id="UP000199473"/>
    </source>
</evidence>
<keyword evidence="2" id="KW-1185">Reference proteome</keyword>
<accession>A0A1I4F5T1</accession>
<sequence length="395" mass="40371">MLDLCAALHAAGIAPAAALDVGDSLTGTAPSWQDGGQVVAQVLGALAPTLHVPHQDLLRNDDALAVSWRFSSPDLVAVPPPPGMRPAIGALSLASPIILALLSRGEADATAPAEALAASISAAGRQLRAEGASLLALVLRRNLPEGLTIDRLDADLIVTPSASVRDATAIRLPRQRWLLRVPAGRPFALLLPLEAGRLAFGGPRPIALRQGGASQAIAPHLTTLLARAADSCSADAMLAPACTAPLTGSVAEEVLRRTGADVALWLPTRPLPDARDHAATLSDLPGGPATRVTVQTLMGIDLVAAAASAPALCAPFDHLLPAPVQRLGLDLDAAGEWCLTRRGEAVRPTSSYRLARWGLPGAPPGGCELAALLAGLAPALGAACPEETILGDREA</sequence>
<organism evidence="1 2">
    <name type="scientific">Falsiroseomonas stagni DSM 19981</name>
    <dbReference type="NCBI Taxonomy" id="1123062"/>
    <lineage>
        <taxon>Bacteria</taxon>
        <taxon>Pseudomonadati</taxon>
        <taxon>Pseudomonadota</taxon>
        <taxon>Alphaproteobacteria</taxon>
        <taxon>Acetobacterales</taxon>
        <taxon>Roseomonadaceae</taxon>
        <taxon>Falsiroseomonas</taxon>
    </lineage>
</organism>
<dbReference type="STRING" id="1123062.SAMN02745775_12342"/>
<dbReference type="AlphaFoldDB" id="A0A1I4F5T1"/>
<proteinExistence type="predicted"/>
<evidence type="ECO:0000313" key="1">
    <source>
        <dbReference type="EMBL" id="SFL13308.1"/>
    </source>
</evidence>
<name>A0A1I4F5T1_9PROT</name>
<dbReference type="EMBL" id="FOSQ01000023">
    <property type="protein sequence ID" value="SFL13308.1"/>
    <property type="molecule type" value="Genomic_DNA"/>
</dbReference>
<dbReference type="Proteomes" id="UP000199473">
    <property type="component" value="Unassembled WGS sequence"/>
</dbReference>